<evidence type="ECO:0000313" key="3">
    <source>
        <dbReference type="Proteomes" id="UP000824161"/>
    </source>
</evidence>
<dbReference type="AlphaFoldDB" id="A0A9D1KTV3"/>
<dbReference type="Gene3D" id="3.90.226.10">
    <property type="entry name" value="2-enoyl-CoA Hydratase, Chain A, domain 1"/>
    <property type="match status" value="1"/>
</dbReference>
<reference evidence="2" key="2">
    <citation type="journal article" date="2021" name="PeerJ">
        <title>Extensive microbial diversity within the chicken gut microbiome revealed by metagenomics and culture.</title>
        <authorList>
            <person name="Gilroy R."/>
            <person name="Ravi A."/>
            <person name="Getino M."/>
            <person name="Pursley I."/>
            <person name="Horton D.L."/>
            <person name="Alikhan N.F."/>
            <person name="Baker D."/>
            <person name="Gharbi K."/>
            <person name="Hall N."/>
            <person name="Watson M."/>
            <person name="Adriaenssens E.M."/>
            <person name="Foster-Nyarko E."/>
            <person name="Jarju S."/>
            <person name="Secka A."/>
            <person name="Antonio M."/>
            <person name="Oren A."/>
            <person name="Chaudhuri R.R."/>
            <person name="La Ragione R."/>
            <person name="Hildebrand F."/>
            <person name="Pallen M.J."/>
        </authorList>
    </citation>
    <scope>NUCLEOTIDE SEQUENCE</scope>
    <source>
        <strain evidence="2">1383</strain>
    </source>
</reference>
<sequence length="346" mass="39157">MNLRAYKTSIATLALCLPLMWGCERIFMDSDPDDFSRREIFDAVWKTVDEKYSFLELKDIDWDAAYQKYSQQVTEDMEGYYLCETLSDMLYELEDGHVNMSVGFNYSRYWKWYLDAPANFDYSVVERNYLREDYWASGGLKNSLLDGGKYGYIYYESFNASPSYIGLILDRFAQTDGIILDLRDNGGGALDNAEYLADFLADTRRLTYRMRYKNGPGHGDFTPYQDHYSSPKGPGYKKPIVVLTNRKCYSATSFFVTMVKEFPQVIVLGDSTGGGAGLPMDCVLPGGWTLRLSTSQGADARGVCFERGVDPDERCALDVNLSRDGIDSMIERAKEIIDAASAAQNP</sequence>
<protein>
    <submittedName>
        <fullName evidence="2">S41 family peptidase</fullName>
    </submittedName>
</protein>
<proteinExistence type="predicted"/>
<dbReference type="Proteomes" id="UP000824161">
    <property type="component" value="Unassembled WGS sequence"/>
</dbReference>
<accession>A0A9D1KTV3</accession>
<dbReference type="CDD" id="cd07563">
    <property type="entry name" value="Peptidase_S41_IRBP"/>
    <property type="match status" value="1"/>
</dbReference>
<reference evidence="2" key="1">
    <citation type="submission" date="2020-10" db="EMBL/GenBank/DDBJ databases">
        <authorList>
            <person name="Gilroy R."/>
        </authorList>
    </citation>
    <scope>NUCLEOTIDE SEQUENCE</scope>
    <source>
        <strain evidence="2">1383</strain>
    </source>
</reference>
<dbReference type="PANTHER" id="PTHR11261">
    <property type="entry name" value="INTERPHOTORECEPTOR RETINOID-BINDING PROTEIN"/>
    <property type="match status" value="1"/>
</dbReference>
<dbReference type="PANTHER" id="PTHR11261:SF3">
    <property type="entry name" value="RETINOL-BINDING PROTEIN 3"/>
    <property type="match status" value="1"/>
</dbReference>
<dbReference type="GO" id="GO:0006508">
    <property type="term" value="P:proteolysis"/>
    <property type="evidence" value="ECO:0007669"/>
    <property type="project" value="InterPro"/>
</dbReference>
<gene>
    <name evidence="2" type="ORF">IAC44_00870</name>
</gene>
<comment type="caution">
    <text evidence="2">The sequence shown here is derived from an EMBL/GenBank/DDBJ whole genome shotgun (WGS) entry which is preliminary data.</text>
</comment>
<dbReference type="Gene3D" id="3.30.750.44">
    <property type="match status" value="1"/>
</dbReference>
<organism evidence="2 3">
    <name type="scientific">Candidatus Merdimorpha stercoravium</name>
    <dbReference type="NCBI Taxonomy" id="2840863"/>
    <lineage>
        <taxon>Bacteria</taxon>
        <taxon>Pseudomonadati</taxon>
        <taxon>Bacteroidota</taxon>
        <taxon>Flavobacteriia</taxon>
        <taxon>Flavobacteriales</taxon>
        <taxon>Candidatus Merdimorpha</taxon>
    </lineage>
</organism>
<dbReference type="InterPro" id="IPR005151">
    <property type="entry name" value="Tail-specific_protease"/>
</dbReference>
<dbReference type="InterPro" id="IPR029045">
    <property type="entry name" value="ClpP/crotonase-like_dom_sf"/>
</dbReference>
<dbReference type="SMART" id="SM00245">
    <property type="entry name" value="TSPc"/>
    <property type="match status" value="1"/>
</dbReference>
<dbReference type="InterPro" id="IPR028204">
    <property type="entry name" value="Tricorn_C1"/>
</dbReference>
<feature type="domain" description="Tail specific protease" evidence="1">
    <location>
        <begin position="123"/>
        <end position="316"/>
    </location>
</feature>
<dbReference type="SUPFAM" id="SSF52096">
    <property type="entry name" value="ClpP/crotonase"/>
    <property type="match status" value="1"/>
</dbReference>
<dbReference type="Pfam" id="PF03572">
    <property type="entry name" value="Peptidase_S41"/>
    <property type="match status" value="1"/>
</dbReference>
<dbReference type="GO" id="GO:0008236">
    <property type="term" value="F:serine-type peptidase activity"/>
    <property type="evidence" value="ECO:0007669"/>
    <property type="project" value="InterPro"/>
</dbReference>
<dbReference type="EMBL" id="DVLY01000019">
    <property type="protein sequence ID" value="HIT97370.1"/>
    <property type="molecule type" value="Genomic_DNA"/>
</dbReference>
<name>A0A9D1KTV3_9FLAO</name>
<evidence type="ECO:0000313" key="2">
    <source>
        <dbReference type="EMBL" id="HIT97370.1"/>
    </source>
</evidence>
<dbReference type="Pfam" id="PF14684">
    <property type="entry name" value="Tricorn_C1"/>
    <property type="match status" value="1"/>
</dbReference>
<evidence type="ECO:0000259" key="1">
    <source>
        <dbReference type="SMART" id="SM00245"/>
    </source>
</evidence>